<accession>A0A1I5MH51</accession>
<dbReference type="RefSeq" id="WP_170002815.1">
    <property type="nucleotide sequence ID" value="NZ_FOWZ01000002.1"/>
</dbReference>
<dbReference type="STRING" id="604088.SAMN04488060_1365"/>
<name>A0A1I5MH51_9SPHN</name>
<dbReference type="Proteomes" id="UP000199331">
    <property type="component" value="Unassembled WGS sequence"/>
</dbReference>
<evidence type="ECO:0000313" key="1">
    <source>
        <dbReference type="EMBL" id="SFP08914.1"/>
    </source>
</evidence>
<proteinExistence type="predicted"/>
<reference evidence="2" key="1">
    <citation type="submission" date="2016-10" db="EMBL/GenBank/DDBJ databases">
        <authorList>
            <person name="Varghese N."/>
            <person name="Submissions S."/>
        </authorList>
    </citation>
    <scope>NUCLEOTIDE SEQUENCE [LARGE SCALE GENOMIC DNA]</scope>
    <source>
        <strain evidence="2">CGMCC 1.7715</strain>
    </source>
</reference>
<dbReference type="AlphaFoldDB" id="A0A1I5MH51"/>
<sequence length="114" mass="11885">MTLRMPLLALKPVFAMLILFGLVFSVSVDAAVCGPEIGELTSVKAASSETGQDLPDSPNEQHGICAHGHCHHGVQFAGNADIGAGERSSGAQHFFEPVGLTAVQQAILTPPPRI</sequence>
<keyword evidence="2" id="KW-1185">Reference proteome</keyword>
<evidence type="ECO:0000313" key="2">
    <source>
        <dbReference type="Proteomes" id="UP000199331"/>
    </source>
</evidence>
<dbReference type="EMBL" id="FOWZ01000002">
    <property type="protein sequence ID" value="SFP08914.1"/>
    <property type="molecule type" value="Genomic_DNA"/>
</dbReference>
<protein>
    <submittedName>
        <fullName evidence="1">Uncharacterized protein</fullName>
    </submittedName>
</protein>
<gene>
    <name evidence="1" type="ORF">SAMN04488060_1365</name>
</gene>
<organism evidence="1 2">
    <name type="scientific">Qipengyuania nanhaisediminis</name>
    <dbReference type="NCBI Taxonomy" id="604088"/>
    <lineage>
        <taxon>Bacteria</taxon>
        <taxon>Pseudomonadati</taxon>
        <taxon>Pseudomonadota</taxon>
        <taxon>Alphaproteobacteria</taxon>
        <taxon>Sphingomonadales</taxon>
        <taxon>Erythrobacteraceae</taxon>
        <taxon>Qipengyuania</taxon>
    </lineage>
</organism>